<dbReference type="Gene3D" id="2.40.50.1020">
    <property type="entry name" value="LytTr DNA-binding domain"/>
    <property type="match status" value="1"/>
</dbReference>
<feature type="domain" description="HTH LytTR-type" evidence="3">
    <location>
        <begin position="174"/>
        <end position="242"/>
    </location>
</feature>
<sequence>MPKIVKFLNNQTLLSIFLIGTIVYAILCWSAFRTTYLSLGQPDYFVTFWISAHLELALLCSLFVYIYQKKWRVKYKKTKKEWLLFFSLLLIQNVFALALSGAIEMLFLKQLKTGIEYVKHVVMLLENYYLLNSSAILIVWAIYRQLKQMMQNYLSETHLITNRSKESMNHKTYFFVNKVDKDYIIEPHEIDYIQADGNYMDIIVDNEKFPIRDTLSNLEKKLETFNFIRVNRSTIINLKYIEQMNGNEVILRNKKTILIAESRKNLVLNTLNYS</sequence>
<reference evidence="4 5" key="1">
    <citation type="journal article" date="2016" name="Int. J. Syst. Evol. Microbiol.">
        <title>Paraphotobacterium marinum gen. nov., sp. nov., a member of the family Vibrionaceae, isolated from surface seawater.</title>
        <authorList>
            <person name="Huang Z."/>
            <person name="Dong C."/>
            <person name="Shao Z."/>
        </authorList>
    </citation>
    <scope>NUCLEOTIDE SEQUENCE [LARGE SCALE GENOMIC DNA]</scope>
    <source>
        <strain evidence="4 5">NSCS20N07D</strain>
    </source>
</reference>
<dbReference type="KEGG" id="pmai:CF386_08400"/>
<dbReference type="GO" id="GO:0003677">
    <property type="term" value="F:DNA binding"/>
    <property type="evidence" value="ECO:0007669"/>
    <property type="project" value="InterPro"/>
</dbReference>
<dbReference type="RefSeq" id="WP_089073988.1">
    <property type="nucleotide sequence ID" value="NZ_CBCSAM010000002.1"/>
</dbReference>
<feature type="transmembrane region" description="Helical" evidence="2">
    <location>
        <begin position="12"/>
        <end position="32"/>
    </location>
</feature>
<keyword evidence="1" id="KW-0902">Two-component regulatory system</keyword>
<name>A0A220VFP6_9GAMM</name>
<dbReference type="PANTHER" id="PTHR37299">
    <property type="entry name" value="TRANSCRIPTIONAL REGULATOR-RELATED"/>
    <property type="match status" value="1"/>
</dbReference>
<dbReference type="InterPro" id="IPR046947">
    <property type="entry name" value="LytR-like"/>
</dbReference>
<dbReference type="EMBL" id="CP022356">
    <property type="protein sequence ID" value="ASK79080.1"/>
    <property type="molecule type" value="Genomic_DNA"/>
</dbReference>
<dbReference type="PANTHER" id="PTHR37299:SF1">
    <property type="entry name" value="STAGE 0 SPORULATION PROTEIN A HOMOLOG"/>
    <property type="match status" value="1"/>
</dbReference>
<evidence type="ECO:0000259" key="3">
    <source>
        <dbReference type="PROSITE" id="PS50930"/>
    </source>
</evidence>
<proteinExistence type="predicted"/>
<keyword evidence="2" id="KW-1133">Transmembrane helix</keyword>
<dbReference type="Proteomes" id="UP000242175">
    <property type="component" value="Chromosome small"/>
</dbReference>
<keyword evidence="5" id="KW-1185">Reference proteome</keyword>
<dbReference type="GO" id="GO:0000156">
    <property type="term" value="F:phosphorelay response regulator activity"/>
    <property type="evidence" value="ECO:0007669"/>
    <property type="project" value="InterPro"/>
</dbReference>
<dbReference type="Pfam" id="PF04397">
    <property type="entry name" value="LytTR"/>
    <property type="match status" value="1"/>
</dbReference>
<feature type="transmembrane region" description="Helical" evidence="2">
    <location>
        <begin position="44"/>
        <end position="67"/>
    </location>
</feature>
<dbReference type="SMART" id="SM00850">
    <property type="entry name" value="LytTR"/>
    <property type="match status" value="1"/>
</dbReference>
<gene>
    <name evidence="4" type="ORF">CF386_08400</name>
</gene>
<feature type="transmembrane region" description="Helical" evidence="2">
    <location>
        <begin position="127"/>
        <end position="143"/>
    </location>
</feature>
<organism evidence="4 5">
    <name type="scientific">Paraphotobacterium marinum</name>
    <dbReference type="NCBI Taxonomy" id="1755811"/>
    <lineage>
        <taxon>Bacteria</taxon>
        <taxon>Pseudomonadati</taxon>
        <taxon>Pseudomonadota</taxon>
        <taxon>Gammaproteobacteria</taxon>
        <taxon>Vibrionales</taxon>
        <taxon>Vibrionaceae</taxon>
        <taxon>Paraphotobacterium</taxon>
    </lineage>
</organism>
<feature type="transmembrane region" description="Helical" evidence="2">
    <location>
        <begin position="82"/>
        <end position="107"/>
    </location>
</feature>
<evidence type="ECO:0000256" key="2">
    <source>
        <dbReference type="SAM" id="Phobius"/>
    </source>
</evidence>
<dbReference type="OrthoDB" id="236568at2"/>
<protein>
    <recommendedName>
        <fullName evidence="3">HTH LytTR-type domain-containing protein</fullName>
    </recommendedName>
</protein>
<dbReference type="InterPro" id="IPR007492">
    <property type="entry name" value="LytTR_DNA-bd_dom"/>
</dbReference>
<dbReference type="PROSITE" id="PS50930">
    <property type="entry name" value="HTH_LYTTR"/>
    <property type="match status" value="1"/>
</dbReference>
<dbReference type="AlphaFoldDB" id="A0A220VFP6"/>
<accession>A0A220VFP6</accession>
<evidence type="ECO:0000313" key="4">
    <source>
        <dbReference type="EMBL" id="ASK79080.1"/>
    </source>
</evidence>
<evidence type="ECO:0000256" key="1">
    <source>
        <dbReference type="ARBA" id="ARBA00023012"/>
    </source>
</evidence>
<keyword evidence="2" id="KW-0472">Membrane</keyword>
<evidence type="ECO:0000313" key="5">
    <source>
        <dbReference type="Proteomes" id="UP000242175"/>
    </source>
</evidence>
<keyword evidence="2" id="KW-0812">Transmembrane</keyword>